<dbReference type="Proteomes" id="UP000002979">
    <property type="component" value="Unassembled WGS sequence"/>
</dbReference>
<gene>
    <name evidence="1" type="ORF">COLAER_02434</name>
</gene>
<protein>
    <submittedName>
        <fullName evidence="1">Uncharacterized protein</fullName>
    </submittedName>
</protein>
<comment type="caution">
    <text evidence="1">The sequence shown here is derived from an EMBL/GenBank/DDBJ whole genome shotgun (WGS) entry which is preliminary data.</text>
</comment>
<name>A4ED92_COLAA</name>
<reference evidence="1 2" key="1">
    <citation type="submission" date="2007-01" db="EMBL/GenBank/DDBJ databases">
        <title>Draft genome sequence of Collinsella aerofaciens (ATCC 25986).</title>
        <authorList>
            <person name="Sudarsanam P."/>
            <person name="Ley R."/>
            <person name="Guruge J."/>
            <person name="Turnbaugh P.J."/>
            <person name="Mahowald M."/>
            <person name="Liep D."/>
            <person name="Gordon J."/>
        </authorList>
    </citation>
    <scope>NUCLEOTIDE SEQUENCE [LARGE SCALE GENOMIC DNA]</scope>
    <source>
        <strain evidence="2">ATCC 25986 / DSM 3979 / JCM 10188 / KCTC 3647 / NCTC 11838 / VPI 1003</strain>
    </source>
</reference>
<dbReference type="AlphaFoldDB" id="A4ED92"/>
<sequence>MNAEDLVITFKRDIASLSRTERRRLRLRGRALPALRVRRGREEWQIKDGEQRYLCQDCGRTFGMGSGHILGTSQLPKRPGRANAE</sequence>
<dbReference type="EMBL" id="AAVN02000021">
    <property type="protein sequence ID" value="EBA38454.1"/>
    <property type="molecule type" value="Genomic_DNA"/>
</dbReference>
<evidence type="ECO:0000313" key="1">
    <source>
        <dbReference type="EMBL" id="EBA38454.1"/>
    </source>
</evidence>
<feature type="non-terminal residue" evidence="1">
    <location>
        <position position="85"/>
    </location>
</feature>
<organism evidence="1 2">
    <name type="scientific">Collinsella aerofaciens (strain ATCC 25986 / DSM 3979 / JCM 10188 / KCTC 3647 / NCTC 11838 / VPI 1003)</name>
    <dbReference type="NCBI Taxonomy" id="411903"/>
    <lineage>
        <taxon>Bacteria</taxon>
        <taxon>Bacillati</taxon>
        <taxon>Actinomycetota</taxon>
        <taxon>Coriobacteriia</taxon>
        <taxon>Coriobacteriales</taxon>
        <taxon>Coriobacteriaceae</taxon>
        <taxon>Collinsella</taxon>
    </lineage>
</organism>
<accession>A4ED92</accession>
<reference evidence="1 2" key="2">
    <citation type="submission" date="2007-04" db="EMBL/GenBank/DDBJ databases">
        <authorList>
            <person name="Fulton L."/>
            <person name="Clifton S."/>
            <person name="Fulton B."/>
            <person name="Xu J."/>
            <person name="Minx P."/>
            <person name="Mardis E.R."/>
            <person name="Wilson R.K."/>
        </authorList>
    </citation>
    <scope>NUCLEOTIDE SEQUENCE [LARGE SCALE GENOMIC DNA]</scope>
    <source>
        <strain evidence="2">ATCC 25986 / DSM 3979 / JCM 10188 / KCTC 3647 / NCTC 11838 / VPI 1003</strain>
    </source>
</reference>
<proteinExistence type="predicted"/>
<evidence type="ECO:0000313" key="2">
    <source>
        <dbReference type="Proteomes" id="UP000002979"/>
    </source>
</evidence>